<organism evidence="1 2">
    <name type="scientific">Flavobacterium cyanobacteriorum</name>
    <dbReference type="NCBI Taxonomy" id="2022802"/>
    <lineage>
        <taxon>Bacteria</taxon>
        <taxon>Pseudomonadati</taxon>
        <taxon>Bacteroidota</taxon>
        <taxon>Flavobacteriia</taxon>
        <taxon>Flavobacteriales</taxon>
        <taxon>Flavobacteriaceae</taxon>
        <taxon>Flavobacterium</taxon>
    </lineage>
</organism>
<dbReference type="RefSeq" id="WP_094411540.1">
    <property type="nucleotide sequence ID" value="NZ_NOXV01000060.1"/>
</dbReference>
<accession>A0A256A6F9</accession>
<dbReference type="Proteomes" id="UP000216605">
    <property type="component" value="Unassembled WGS sequence"/>
</dbReference>
<comment type="caution">
    <text evidence="1">The sequence shown here is derived from an EMBL/GenBank/DDBJ whole genome shotgun (WGS) entry which is preliminary data.</text>
</comment>
<sequence>MKIIDKKYFLAACVLLIAIFSFKINAQPIKPRQLLKKVEASISLLNNVTYKINKSEKFFTQRDTVYDVAICSLYMAPKDEMKFYHIVDIKSSYKNTYTHYQYDGKYASGFWYKADSLNIPKKIFFHSVVEDGYDRLYSMGSSVILRNIFQKNNIFKQARSFLARFAIAKFEVKEQIFMENPVYVLSIYGKSREGRVDYVNNEVYTIYIRKSDFLPIGYKNYGELEGMKKYEYYEIEYLAINSKLSVEDFKVNTNLKEVKPLIYYERFQQYIN</sequence>
<evidence type="ECO:0008006" key="3">
    <source>
        <dbReference type="Google" id="ProtNLM"/>
    </source>
</evidence>
<keyword evidence="2" id="KW-1185">Reference proteome</keyword>
<protein>
    <recommendedName>
        <fullName evidence="3">DUF1571 domain-containing protein</fullName>
    </recommendedName>
</protein>
<evidence type="ECO:0000313" key="2">
    <source>
        <dbReference type="Proteomes" id="UP000216605"/>
    </source>
</evidence>
<reference evidence="1 2" key="1">
    <citation type="submission" date="2017-07" db="EMBL/GenBank/DDBJ databases">
        <title>Flavobacterium cyanobacteriorum sp. nov., isolated from cyanobacterial aggregates in a eutrophic lake.</title>
        <authorList>
            <person name="Cai H."/>
        </authorList>
    </citation>
    <scope>NUCLEOTIDE SEQUENCE [LARGE SCALE GENOMIC DNA]</scope>
    <source>
        <strain evidence="1 2">TH021</strain>
    </source>
</reference>
<dbReference type="EMBL" id="NOXV01000060">
    <property type="protein sequence ID" value="OYQ48680.1"/>
    <property type="molecule type" value="Genomic_DNA"/>
</dbReference>
<proteinExistence type="predicted"/>
<gene>
    <name evidence="1" type="ORF">CHU92_00550</name>
</gene>
<evidence type="ECO:0000313" key="1">
    <source>
        <dbReference type="EMBL" id="OYQ48680.1"/>
    </source>
</evidence>
<dbReference type="OrthoDB" id="1340426at2"/>
<name>A0A256A6F9_9FLAO</name>
<dbReference type="AlphaFoldDB" id="A0A256A6F9"/>